<dbReference type="AlphaFoldDB" id="A0A2H1VPZ5"/>
<dbReference type="EMBL" id="ODYU01003722">
    <property type="protein sequence ID" value="SOQ42856.1"/>
    <property type="molecule type" value="Genomic_DNA"/>
</dbReference>
<protein>
    <submittedName>
        <fullName evidence="2">SFRICE_010249</fullName>
    </submittedName>
</protein>
<evidence type="ECO:0000313" key="2">
    <source>
        <dbReference type="EMBL" id="SOQ42856.1"/>
    </source>
</evidence>
<reference evidence="2" key="1">
    <citation type="submission" date="2016-07" db="EMBL/GenBank/DDBJ databases">
        <authorList>
            <person name="Bretaudeau A."/>
        </authorList>
    </citation>
    <scope>NUCLEOTIDE SEQUENCE</scope>
    <source>
        <strain evidence="2">Rice</strain>
        <tissue evidence="2">Whole body</tissue>
    </source>
</reference>
<evidence type="ECO:0000256" key="1">
    <source>
        <dbReference type="SAM" id="MobiDB-lite"/>
    </source>
</evidence>
<name>A0A2H1VPZ5_SPOFR</name>
<feature type="region of interest" description="Disordered" evidence="1">
    <location>
        <begin position="27"/>
        <end position="81"/>
    </location>
</feature>
<sequence length="96" mass="10241">MTSPTVGEARKSVRLLLTKNHPVPTPAFRAGVPVNPLDANPRAPRAATAAASSTLQGARGQIHSVLESPTQPAHYRKPDPLPLLKSTIPAYTMVRQ</sequence>
<proteinExistence type="predicted"/>
<organism evidence="2">
    <name type="scientific">Spodoptera frugiperda</name>
    <name type="common">Fall armyworm</name>
    <dbReference type="NCBI Taxonomy" id="7108"/>
    <lineage>
        <taxon>Eukaryota</taxon>
        <taxon>Metazoa</taxon>
        <taxon>Ecdysozoa</taxon>
        <taxon>Arthropoda</taxon>
        <taxon>Hexapoda</taxon>
        <taxon>Insecta</taxon>
        <taxon>Pterygota</taxon>
        <taxon>Neoptera</taxon>
        <taxon>Endopterygota</taxon>
        <taxon>Lepidoptera</taxon>
        <taxon>Glossata</taxon>
        <taxon>Ditrysia</taxon>
        <taxon>Noctuoidea</taxon>
        <taxon>Noctuidae</taxon>
        <taxon>Amphipyrinae</taxon>
        <taxon>Spodoptera</taxon>
    </lineage>
</organism>
<gene>
    <name evidence="2" type="ORF">SFRICE_010249</name>
</gene>
<accession>A0A2H1VPZ5</accession>
<feature type="compositionally biased region" description="Low complexity" evidence="1">
    <location>
        <begin position="41"/>
        <end position="54"/>
    </location>
</feature>